<keyword evidence="3" id="KW-1185">Reference proteome</keyword>
<dbReference type="Proteomes" id="UP001152178">
    <property type="component" value="Unassembled WGS sequence"/>
</dbReference>
<organism evidence="2 3">
    <name type="scientific">Mesorhizobium qingshengii</name>
    <dbReference type="NCBI Taxonomy" id="1165689"/>
    <lineage>
        <taxon>Bacteria</taxon>
        <taxon>Pseudomonadati</taxon>
        <taxon>Pseudomonadota</taxon>
        <taxon>Alphaproteobacteria</taxon>
        <taxon>Hyphomicrobiales</taxon>
        <taxon>Phyllobacteriaceae</taxon>
        <taxon>Mesorhizobium</taxon>
    </lineage>
</organism>
<dbReference type="Pfam" id="PF20084">
    <property type="entry name" value="TrbK"/>
    <property type="match status" value="1"/>
</dbReference>
<evidence type="ECO:0000313" key="2">
    <source>
        <dbReference type="EMBL" id="MCZ8546409.1"/>
    </source>
</evidence>
<gene>
    <name evidence="2" type="primary">trbK-alt</name>
    <name evidence="2" type="ORF">OOJ09_19655</name>
</gene>
<dbReference type="EMBL" id="JAPFQA010000008">
    <property type="protein sequence ID" value="MCZ8546409.1"/>
    <property type="molecule type" value="Genomic_DNA"/>
</dbReference>
<dbReference type="InterPro" id="IPR027587">
    <property type="entry name" value="TrbK"/>
</dbReference>
<accession>A0ABT4QY25</accession>
<reference evidence="2" key="1">
    <citation type="submission" date="2022-11" db="EMBL/GenBank/DDBJ databases">
        <authorList>
            <person name="Coimbra C."/>
        </authorList>
    </citation>
    <scope>NUCLEOTIDE SEQUENCE</scope>
    <source>
        <strain evidence="2">Jales19</strain>
    </source>
</reference>
<dbReference type="NCBIfam" id="TIGR04360">
    <property type="entry name" value="other_trbK"/>
    <property type="match status" value="1"/>
</dbReference>
<feature type="region of interest" description="Disordered" evidence="1">
    <location>
        <begin position="98"/>
        <end position="129"/>
    </location>
</feature>
<dbReference type="RefSeq" id="WP_269906765.1">
    <property type="nucleotide sequence ID" value="NZ_JAPFQA010000008.1"/>
</dbReference>
<name>A0ABT4QY25_9HYPH</name>
<proteinExistence type="predicted"/>
<evidence type="ECO:0000256" key="1">
    <source>
        <dbReference type="SAM" id="MobiDB-lite"/>
    </source>
</evidence>
<sequence length="129" mass="13529">MDGKILARVSAVVFIAVALTVTAIESKDDEPDALATRDRSIASQDPLAAELRRCSGIGEAGPRDPGCLKAWADSRHRFLGQRGSATAPAPVAPTTLFPNVAASADRKKGQGTDVTAPAMQVEPPRPEVR</sequence>
<protein>
    <submittedName>
        <fullName evidence="2">Entry exclusion protein TrbK-alt</fullName>
    </submittedName>
</protein>
<evidence type="ECO:0000313" key="3">
    <source>
        <dbReference type="Proteomes" id="UP001152178"/>
    </source>
</evidence>
<comment type="caution">
    <text evidence="2">The sequence shown here is derived from an EMBL/GenBank/DDBJ whole genome shotgun (WGS) entry which is preliminary data.</text>
</comment>